<dbReference type="EMBL" id="QTSX02007136">
    <property type="protein sequence ID" value="KAJ9050815.1"/>
    <property type="molecule type" value="Genomic_DNA"/>
</dbReference>
<name>A0ACC2RLI6_9FUNG</name>
<evidence type="ECO:0000313" key="2">
    <source>
        <dbReference type="Proteomes" id="UP001165960"/>
    </source>
</evidence>
<keyword evidence="2" id="KW-1185">Reference proteome</keyword>
<dbReference type="Proteomes" id="UP001165960">
    <property type="component" value="Unassembled WGS sequence"/>
</dbReference>
<evidence type="ECO:0000313" key="1">
    <source>
        <dbReference type="EMBL" id="KAJ9050815.1"/>
    </source>
</evidence>
<reference evidence="1" key="1">
    <citation type="submission" date="2022-04" db="EMBL/GenBank/DDBJ databases">
        <title>Genome of the entomopathogenic fungus Entomophthora muscae.</title>
        <authorList>
            <person name="Elya C."/>
            <person name="Lovett B.R."/>
            <person name="Lee E."/>
            <person name="Macias A.M."/>
            <person name="Hajek A.E."/>
            <person name="De Bivort B.L."/>
            <person name="Kasson M.T."/>
            <person name="De Fine Licht H.H."/>
            <person name="Stajich J.E."/>
        </authorList>
    </citation>
    <scope>NUCLEOTIDE SEQUENCE</scope>
    <source>
        <strain evidence="1">Berkeley</strain>
    </source>
</reference>
<sequence length="293" mass="32995">MDNLEYWREVLLDCLEADLDFSMKLERHQISKFAGLFLGCFSPNSQTIPTSEIEAEVLRFIFHVIHRASFEAPNVSFSPTAAFLIDFAKVYATSNPETVKEVFSKFLSINPGLESDFICARASMVDYLKSIVKKLEKIGHRKIDPSYRTFVVGLFANIGLALSSVFSASSQVCSWFNQTSDFLASCMIFYDSVTQLIILEPISFDGSVKQKFVFAIHLSLDTRYFSPIKNFGTSPSTRVSLFDQMYAILSKQFSPEEECQPKKALFDAPLVADLSLTYDYPTLLLSLDCVDIA</sequence>
<comment type="caution">
    <text evidence="1">The sequence shown here is derived from an EMBL/GenBank/DDBJ whole genome shotgun (WGS) entry which is preliminary data.</text>
</comment>
<protein>
    <submittedName>
        <fullName evidence="1">Uncharacterized protein</fullName>
    </submittedName>
</protein>
<accession>A0ACC2RLI6</accession>
<gene>
    <name evidence="1" type="ORF">DSO57_1010815</name>
</gene>
<proteinExistence type="predicted"/>
<organism evidence="1 2">
    <name type="scientific">Entomophthora muscae</name>
    <dbReference type="NCBI Taxonomy" id="34485"/>
    <lineage>
        <taxon>Eukaryota</taxon>
        <taxon>Fungi</taxon>
        <taxon>Fungi incertae sedis</taxon>
        <taxon>Zoopagomycota</taxon>
        <taxon>Entomophthoromycotina</taxon>
        <taxon>Entomophthoromycetes</taxon>
        <taxon>Entomophthorales</taxon>
        <taxon>Entomophthoraceae</taxon>
        <taxon>Entomophthora</taxon>
    </lineage>
</organism>